<reference evidence="9 10" key="1">
    <citation type="journal article" date="2019" name="Int. J. Syst. Evol. Microbiol.">
        <title>The Global Catalogue of Microorganisms (GCM) 10K type strain sequencing project: providing services to taxonomists for standard genome sequencing and annotation.</title>
        <authorList>
            <consortium name="The Broad Institute Genomics Platform"/>
            <consortium name="The Broad Institute Genome Sequencing Center for Infectious Disease"/>
            <person name="Wu L."/>
            <person name="Ma J."/>
        </authorList>
    </citation>
    <scope>NUCLEOTIDE SEQUENCE [LARGE SCALE GENOMIC DNA]</scope>
    <source>
        <strain evidence="9 10">JCM 13476</strain>
    </source>
</reference>
<dbReference type="InterPro" id="IPR053910">
    <property type="entry name" value="RsmI_HTH"/>
</dbReference>
<evidence type="ECO:0000256" key="5">
    <source>
        <dbReference type="ARBA" id="ARBA00022691"/>
    </source>
</evidence>
<gene>
    <name evidence="6 9" type="primary">rsmI</name>
    <name evidence="9" type="ORF">GCM10009093_04280</name>
</gene>
<comment type="catalytic activity">
    <reaction evidence="6">
        <text>cytidine(1402) in 16S rRNA + S-adenosyl-L-methionine = 2'-O-methylcytidine(1402) in 16S rRNA + S-adenosyl-L-homocysteine + H(+)</text>
        <dbReference type="Rhea" id="RHEA:42924"/>
        <dbReference type="Rhea" id="RHEA-COMP:10285"/>
        <dbReference type="Rhea" id="RHEA-COMP:10286"/>
        <dbReference type="ChEBI" id="CHEBI:15378"/>
        <dbReference type="ChEBI" id="CHEBI:57856"/>
        <dbReference type="ChEBI" id="CHEBI:59789"/>
        <dbReference type="ChEBI" id="CHEBI:74495"/>
        <dbReference type="ChEBI" id="CHEBI:82748"/>
        <dbReference type="EC" id="2.1.1.198"/>
    </reaction>
</comment>
<evidence type="ECO:0000256" key="4">
    <source>
        <dbReference type="ARBA" id="ARBA00022679"/>
    </source>
</evidence>
<evidence type="ECO:0000313" key="10">
    <source>
        <dbReference type="Proteomes" id="UP001500791"/>
    </source>
</evidence>
<name>A0ABN0Y2J9_9CAUL</name>
<accession>A0ABN0Y2J9</accession>
<evidence type="ECO:0000259" key="8">
    <source>
        <dbReference type="Pfam" id="PF23016"/>
    </source>
</evidence>
<dbReference type="InterPro" id="IPR018063">
    <property type="entry name" value="SAM_MeTrfase_RsmI_CS"/>
</dbReference>
<evidence type="ECO:0000256" key="6">
    <source>
        <dbReference type="HAMAP-Rule" id="MF_01877"/>
    </source>
</evidence>
<keyword evidence="10" id="KW-1185">Reference proteome</keyword>
<comment type="similarity">
    <text evidence="6">Belongs to the methyltransferase superfamily. RsmI family.</text>
</comment>
<dbReference type="InterPro" id="IPR014776">
    <property type="entry name" value="4pyrrole_Mease_sub2"/>
</dbReference>
<dbReference type="InterPro" id="IPR000878">
    <property type="entry name" value="4pyrrol_Mease"/>
</dbReference>
<dbReference type="Gene3D" id="3.40.1010.10">
    <property type="entry name" value="Cobalt-precorrin-4 Transmethylase, Domain 1"/>
    <property type="match status" value="1"/>
</dbReference>
<dbReference type="SUPFAM" id="SSF53790">
    <property type="entry name" value="Tetrapyrrole methylase"/>
    <property type="match status" value="1"/>
</dbReference>
<evidence type="ECO:0000256" key="3">
    <source>
        <dbReference type="ARBA" id="ARBA00022603"/>
    </source>
</evidence>
<dbReference type="PIRSF" id="PIRSF005917">
    <property type="entry name" value="MTase_YraL"/>
    <property type="match status" value="1"/>
</dbReference>
<dbReference type="InterPro" id="IPR014777">
    <property type="entry name" value="4pyrrole_Mease_sub1"/>
</dbReference>
<dbReference type="InterPro" id="IPR008189">
    <property type="entry name" value="rRNA_ssu_MeTfrase_I"/>
</dbReference>
<dbReference type="PANTHER" id="PTHR46111">
    <property type="entry name" value="RIBOSOMAL RNA SMALL SUBUNIT METHYLTRANSFERASE I"/>
    <property type="match status" value="1"/>
</dbReference>
<dbReference type="Pfam" id="PF23016">
    <property type="entry name" value="RsmI_C"/>
    <property type="match status" value="1"/>
</dbReference>
<dbReference type="RefSeq" id="WP_167175891.1">
    <property type="nucleotide sequence ID" value="NZ_BAAAEJ010000003.1"/>
</dbReference>
<dbReference type="Proteomes" id="UP001500791">
    <property type="component" value="Unassembled WGS sequence"/>
</dbReference>
<comment type="subcellular location">
    <subcellularLocation>
        <location evidence="6">Cytoplasm</location>
    </subcellularLocation>
</comment>
<dbReference type="Pfam" id="PF00590">
    <property type="entry name" value="TP_methylase"/>
    <property type="match status" value="1"/>
</dbReference>
<dbReference type="Gene3D" id="3.30.950.10">
    <property type="entry name" value="Methyltransferase, Cobalt-precorrin-4 Transmethylase, Domain 2"/>
    <property type="match status" value="1"/>
</dbReference>
<comment type="function">
    <text evidence="6">Catalyzes the 2'-O-methylation of the ribose of cytidine 1402 (C1402) in 16S rRNA.</text>
</comment>
<keyword evidence="2 6" id="KW-0698">rRNA processing</keyword>
<dbReference type="EMBL" id="BAAAEJ010000003">
    <property type="protein sequence ID" value="GAA0380440.1"/>
    <property type="molecule type" value="Genomic_DNA"/>
</dbReference>
<feature type="domain" description="Tetrapyrrole methylase" evidence="7">
    <location>
        <begin position="25"/>
        <end position="224"/>
    </location>
</feature>
<dbReference type="NCBIfam" id="TIGR00096">
    <property type="entry name" value="16S rRNA (cytidine(1402)-2'-O)-methyltransferase"/>
    <property type="match status" value="1"/>
</dbReference>
<dbReference type="PANTHER" id="PTHR46111:SF1">
    <property type="entry name" value="RIBOSOMAL RNA SMALL SUBUNIT METHYLTRANSFERASE I"/>
    <property type="match status" value="1"/>
</dbReference>
<comment type="caution">
    <text evidence="9">The sequence shown here is derived from an EMBL/GenBank/DDBJ whole genome shotgun (WGS) entry which is preliminary data.</text>
</comment>
<keyword evidence="3 6" id="KW-0489">Methyltransferase</keyword>
<keyword evidence="4 6" id="KW-0808">Transferase</keyword>
<sequence length="294" mass="30952">MSDHPSDPAQFPRTAPPARSVSGGLYLVATPIGNLRDITLRALDVLSAADVVLAEDTRVTAKLLTAYGIKAKLERCDDHTSNRAAEIAIGHLKDGAVVALVSDAGTPMVSDPGFIVARAAIAEGLPVHPIPGASSALAALCIAGLPSDRFTFAGFLPPKSAARKTALEELRTSRQTLVFFESGPRLKDSLTDMAEVLGPRDAAVARELTKLYEECVRGTLPELAANPRCDAPKGEIVIVIAPGADEVASEADIDTALTEAMTRLPLGEAASEVSKALNLPRKMLYKRALELQGK</sequence>
<evidence type="ECO:0000256" key="1">
    <source>
        <dbReference type="ARBA" id="ARBA00022490"/>
    </source>
</evidence>
<feature type="domain" description="RsmI HTH" evidence="8">
    <location>
        <begin position="248"/>
        <end position="292"/>
    </location>
</feature>
<keyword evidence="1 6" id="KW-0963">Cytoplasm</keyword>
<organism evidence="9 10">
    <name type="scientific">Brevundimonas terrae</name>
    <dbReference type="NCBI Taxonomy" id="363631"/>
    <lineage>
        <taxon>Bacteria</taxon>
        <taxon>Pseudomonadati</taxon>
        <taxon>Pseudomonadota</taxon>
        <taxon>Alphaproteobacteria</taxon>
        <taxon>Caulobacterales</taxon>
        <taxon>Caulobacteraceae</taxon>
        <taxon>Brevundimonas</taxon>
    </lineage>
</organism>
<proteinExistence type="inferred from homology"/>
<dbReference type="CDD" id="cd11648">
    <property type="entry name" value="RsmI"/>
    <property type="match status" value="1"/>
</dbReference>
<evidence type="ECO:0000259" key="7">
    <source>
        <dbReference type="Pfam" id="PF00590"/>
    </source>
</evidence>
<evidence type="ECO:0000256" key="2">
    <source>
        <dbReference type="ARBA" id="ARBA00022552"/>
    </source>
</evidence>
<dbReference type="PROSITE" id="PS01296">
    <property type="entry name" value="RSMI"/>
    <property type="match status" value="1"/>
</dbReference>
<protein>
    <recommendedName>
        <fullName evidence="6">Ribosomal RNA small subunit methyltransferase I</fullName>
        <ecNumber evidence="6">2.1.1.198</ecNumber>
    </recommendedName>
    <alternativeName>
        <fullName evidence="6">16S rRNA 2'-O-ribose C1402 methyltransferase</fullName>
    </alternativeName>
    <alternativeName>
        <fullName evidence="6">rRNA (cytidine-2'-O-)-methyltransferase RsmI</fullName>
    </alternativeName>
</protein>
<dbReference type="EC" id="2.1.1.198" evidence="6"/>
<dbReference type="HAMAP" id="MF_01877">
    <property type="entry name" value="16SrRNA_methyltr_I"/>
    <property type="match status" value="1"/>
</dbReference>
<keyword evidence="5 6" id="KW-0949">S-adenosyl-L-methionine</keyword>
<evidence type="ECO:0000313" key="9">
    <source>
        <dbReference type="EMBL" id="GAA0380440.1"/>
    </source>
</evidence>
<dbReference type="InterPro" id="IPR035996">
    <property type="entry name" value="4pyrrol_Methylase_sf"/>
</dbReference>